<gene>
    <name evidence="4" type="ORF">C4B63_19g114</name>
</gene>
<dbReference type="VEuPathDB" id="TriTrypDB:BCY84_03228"/>
<dbReference type="Proteomes" id="UP000246121">
    <property type="component" value="Unassembled WGS sequence"/>
</dbReference>
<dbReference type="EMBL" id="PRFA01000019">
    <property type="protein sequence ID" value="PWU96361.1"/>
    <property type="molecule type" value="Genomic_DNA"/>
</dbReference>
<dbReference type="OrthoDB" id="10265275at2759"/>
<dbReference type="PANTHER" id="PTHR15350">
    <property type="entry name" value="COP9 SIGNALOSOME COMPLEX SUBUNIT 7/DENDRITIC CELL PROTEIN GA17"/>
    <property type="match status" value="1"/>
</dbReference>
<dbReference type="InterPro" id="IPR045237">
    <property type="entry name" value="COPS7/eIF3m"/>
</dbReference>
<dbReference type="GO" id="GO:0008180">
    <property type="term" value="C:COP9 signalosome"/>
    <property type="evidence" value="ECO:0007669"/>
    <property type="project" value="UniProtKB-KW"/>
</dbReference>
<comment type="caution">
    <text evidence="4">The sequence shown here is derived from an EMBL/GenBank/DDBJ whole genome shotgun (WGS) entry which is preliminary data.</text>
</comment>
<evidence type="ECO:0000256" key="1">
    <source>
        <dbReference type="ARBA" id="ARBA00008482"/>
    </source>
</evidence>
<evidence type="ECO:0000259" key="3">
    <source>
        <dbReference type="Pfam" id="PF01399"/>
    </source>
</evidence>
<dbReference type="VEuPathDB" id="TriTrypDB:C3747_9g164"/>
<protein>
    <recommendedName>
        <fullName evidence="3">PCI domain-containing protein</fullName>
    </recommendedName>
</protein>
<feature type="domain" description="PCI" evidence="3">
    <location>
        <begin position="124"/>
        <end position="153"/>
    </location>
</feature>
<dbReference type="VEuPathDB" id="TriTrypDB:TcYC6_0075330"/>
<evidence type="ECO:0000313" key="4">
    <source>
        <dbReference type="EMBL" id="PWU96361.1"/>
    </source>
</evidence>
<sequence>MVSIKEYIHLIGDSVNDADTARLAEEAVNAPTLFFYGSLFELHSVQKLRNNPSFAWIPQLMEILCYGMVDELHLLPGSAKKHLTPCIYQKMNKLSVLSLCIRDDTGGMLFIRDVQGAIGASTPLEAEELLIEMMSDGLLHGRIDQRGGVMILQDFAAREVRIEEVGRLREKLETWCRNCDAQIEMLEEMMKE</sequence>
<dbReference type="PANTHER" id="PTHR15350:SF5">
    <property type="entry name" value="COP9 SIGNALOSOME COMPLEX SUBUNIT 7"/>
    <property type="match status" value="1"/>
</dbReference>
<dbReference type="VEuPathDB" id="TriTrypDB:TcCLB.507093.140"/>
<evidence type="ECO:0000256" key="2">
    <source>
        <dbReference type="ARBA" id="ARBA00022790"/>
    </source>
</evidence>
<dbReference type="Pfam" id="PF01399">
    <property type="entry name" value="PCI"/>
    <property type="match status" value="1"/>
</dbReference>
<reference evidence="4 5" key="1">
    <citation type="journal article" date="2018" name="Microb. Genom.">
        <title>Expanding an expanded genome: long-read sequencing of Trypanosoma cruzi.</title>
        <authorList>
            <person name="Berna L."/>
            <person name="Rodriguez M."/>
            <person name="Chiribao M.L."/>
            <person name="Parodi-Talice A."/>
            <person name="Pita S."/>
            <person name="Rijo G."/>
            <person name="Alvarez-Valin F."/>
            <person name="Robello C."/>
        </authorList>
    </citation>
    <scope>NUCLEOTIDE SEQUENCE [LARGE SCALE GENOMIC DNA]</scope>
    <source>
        <strain evidence="4 5">Dm28c</strain>
    </source>
</reference>
<dbReference type="AlphaFoldDB" id="A0A2V2VJ62"/>
<accession>A0A2V2VJ62</accession>
<name>A0A2V2VJ62_TRYCR</name>
<dbReference type="VEuPathDB" id="TriTrypDB:TcBrA4_0055990"/>
<evidence type="ECO:0000313" key="5">
    <source>
        <dbReference type="Proteomes" id="UP000246121"/>
    </source>
</evidence>
<dbReference type="VEuPathDB" id="TriTrypDB:TcG_02756"/>
<dbReference type="VEuPathDB" id="TriTrypDB:C4B63_19g114"/>
<comment type="similarity">
    <text evidence="1">Belongs to the CSN7/EIF3M family. CSN7 subfamily.</text>
</comment>
<proteinExistence type="inferred from homology"/>
<keyword evidence="2" id="KW-0736">Signalosome</keyword>
<organism evidence="4 5">
    <name type="scientific">Trypanosoma cruzi</name>
    <dbReference type="NCBI Taxonomy" id="5693"/>
    <lineage>
        <taxon>Eukaryota</taxon>
        <taxon>Discoba</taxon>
        <taxon>Euglenozoa</taxon>
        <taxon>Kinetoplastea</taxon>
        <taxon>Metakinetoplastina</taxon>
        <taxon>Trypanosomatida</taxon>
        <taxon>Trypanosomatidae</taxon>
        <taxon>Trypanosoma</taxon>
        <taxon>Schizotrypanum</taxon>
    </lineage>
</organism>
<dbReference type="InterPro" id="IPR000717">
    <property type="entry name" value="PCI_dom"/>
</dbReference>